<keyword evidence="1" id="KW-0315">Glutamine amidotransferase</keyword>
<keyword evidence="4" id="KW-1185">Reference proteome</keyword>
<dbReference type="PANTHER" id="PTHR42824">
    <property type="entry name" value="GLUTAMINE AMIDOTRANSFERASE"/>
    <property type="match status" value="1"/>
</dbReference>
<reference evidence="3 4" key="1">
    <citation type="submission" date="2016-04" db="EMBL/GenBank/DDBJ databases">
        <title>Complete genome sequence of Thermococcus siculi type strain RG-20.</title>
        <authorList>
            <person name="Oger P.M."/>
        </authorList>
    </citation>
    <scope>NUCLEOTIDE SEQUENCE [LARGE SCALE GENOMIC DNA]</scope>
    <source>
        <strain evidence="3 4">RG-20</strain>
    </source>
</reference>
<dbReference type="SUPFAM" id="SSF56235">
    <property type="entry name" value="N-terminal nucleophile aminohydrolases (Ntn hydrolases)"/>
    <property type="match status" value="1"/>
</dbReference>
<dbReference type="EMBL" id="CP015103">
    <property type="protein sequence ID" value="ASJ09277.1"/>
    <property type="molecule type" value="Genomic_DNA"/>
</dbReference>
<dbReference type="PROSITE" id="PS51278">
    <property type="entry name" value="GATASE_TYPE_2"/>
    <property type="match status" value="1"/>
</dbReference>
<dbReference type="AlphaFoldDB" id="A0A2Z2MRH8"/>
<dbReference type="Gene3D" id="3.60.20.10">
    <property type="entry name" value="Glutamine Phosphoribosylpyrophosphate, subunit 1, domain 1"/>
    <property type="match status" value="1"/>
</dbReference>
<protein>
    <recommendedName>
        <fullName evidence="2">Glutamine amidotransferase type-2 domain-containing protein</fullName>
    </recommendedName>
</protein>
<dbReference type="InterPro" id="IPR029055">
    <property type="entry name" value="Ntn_hydrolases_N"/>
</dbReference>
<organism evidence="3 4">
    <name type="scientific">Thermococcus siculi</name>
    <dbReference type="NCBI Taxonomy" id="72803"/>
    <lineage>
        <taxon>Archaea</taxon>
        <taxon>Methanobacteriati</taxon>
        <taxon>Methanobacteriota</taxon>
        <taxon>Thermococci</taxon>
        <taxon>Thermococcales</taxon>
        <taxon>Thermococcaceae</taxon>
        <taxon>Thermococcus</taxon>
    </lineage>
</organism>
<evidence type="ECO:0000313" key="3">
    <source>
        <dbReference type="EMBL" id="ASJ09277.1"/>
    </source>
</evidence>
<sequence length="266" mass="30298">MCRVLFAVGNGEEMIPLVDAFVRASERDPYKEARGKKPYHGDGWGYVLVTGGSARHYRSVRPVFVENRAVEVLKSSLEGFTVLMMHSRAASQGDKSLINVQPFAFTTRRGFSFWLYHNGDLKKDKIIEMAEFEERDLENVSDSYTMGAYMCRRLASYEPEELLTHYSRMMGATNTSLNTGTLFLGPKGEMAGFVTAYSRPEHIMNPKNWDYVRQITVQRKDFFAVASSTLELYLNLEWKPVVNGTAFYLNIDPEGEEFEVETLTMG</sequence>
<proteinExistence type="predicted"/>
<dbReference type="GeneID" id="33318282"/>
<dbReference type="OrthoDB" id="350529at2157"/>
<evidence type="ECO:0000256" key="1">
    <source>
        <dbReference type="ARBA" id="ARBA00022962"/>
    </source>
</evidence>
<dbReference type="PANTHER" id="PTHR42824:SF1">
    <property type="entry name" value="GLUTAMINE AMIDOTRANSFERASE YAFJ-RELATED"/>
    <property type="match status" value="1"/>
</dbReference>
<accession>A0A2Z2MRH8</accession>
<dbReference type="Pfam" id="PF13230">
    <property type="entry name" value="GATase_4"/>
    <property type="match status" value="1"/>
</dbReference>
<gene>
    <name evidence="3" type="ORF">A3L11_08560</name>
</gene>
<dbReference type="InterPro" id="IPR026869">
    <property type="entry name" value="EgtC-like"/>
</dbReference>
<dbReference type="KEGG" id="tsl:A3L11_08560"/>
<name>A0A2Z2MRH8_9EURY</name>
<dbReference type="InterPro" id="IPR017932">
    <property type="entry name" value="GATase_2_dom"/>
</dbReference>
<dbReference type="RefSeq" id="WP_088856509.1">
    <property type="nucleotide sequence ID" value="NZ_CP015103.1"/>
</dbReference>
<feature type="domain" description="Glutamine amidotransferase type-2" evidence="2">
    <location>
        <begin position="2"/>
        <end position="266"/>
    </location>
</feature>
<evidence type="ECO:0000313" key="4">
    <source>
        <dbReference type="Proteomes" id="UP000250125"/>
    </source>
</evidence>
<evidence type="ECO:0000259" key="2">
    <source>
        <dbReference type="PROSITE" id="PS51278"/>
    </source>
</evidence>
<dbReference type="Proteomes" id="UP000250125">
    <property type="component" value="Chromosome"/>
</dbReference>